<dbReference type="RefSeq" id="WP_038672360.1">
    <property type="nucleotide sequence ID" value="NZ_CAKVQR010000006.1"/>
</dbReference>
<dbReference type="Proteomes" id="UP000027600">
    <property type="component" value="Chromosome I"/>
</dbReference>
<name>A0ABP1WJ96_9FIRM</name>
<accession>A0ABP1WJ96</accession>
<keyword evidence="1" id="KW-0812">Transmembrane</keyword>
<evidence type="ECO:0000313" key="4">
    <source>
        <dbReference type="Proteomes" id="UP000027600"/>
    </source>
</evidence>
<keyword evidence="4" id="KW-1185">Reference proteome</keyword>
<organism evidence="3 4">
    <name type="scientific">Ruminococcus bicirculans</name>
    <name type="common">ex Wegman et al. 2014</name>
    <dbReference type="NCBI Taxonomy" id="1160721"/>
    <lineage>
        <taxon>Bacteria</taxon>
        <taxon>Bacillati</taxon>
        <taxon>Bacillota</taxon>
        <taxon>Clostridia</taxon>
        <taxon>Eubacteriales</taxon>
        <taxon>Oscillospiraceae</taxon>
        <taxon>Ruminococcus</taxon>
    </lineage>
</organism>
<sequence length="116" mass="11918">MKLKEKIKEKSIKLSARIFGIMTACLSSAIAAFADVETDATSGVWASVATWITKNKNGLSIAAKALLGLCLVGVVICLGASGKNGISSVKGWLIAIGVAAALLVFGDAFLDSIYVA</sequence>
<gene>
    <name evidence="3" type="ORF">RBI_I01704</name>
</gene>
<dbReference type="EMBL" id="HF545616">
    <property type="protein sequence ID" value="CCO05406.1"/>
    <property type="molecule type" value="Genomic_DNA"/>
</dbReference>
<feature type="chain" id="PRO_5047121421" description="Conjugal transfer protein TrbC" evidence="2">
    <location>
        <begin position="35"/>
        <end position="116"/>
    </location>
</feature>
<feature type="signal peptide" evidence="2">
    <location>
        <begin position="1"/>
        <end position="34"/>
    </location>
</feature>
<keyword evidence="2" id="KW-0732">Signal</keyword>
<protein>
    <recommendedName>
        <fullName evidence="5">Conjugal transfer protein TrbC</fullName>
    </recommendedName>
</protein>
<keyword evidence="1" id="KW-1133">Transmembrane helix</keyword>
<evidence type="ECO:0000256" key="2">
    <source>
        <dbReference type="SAM" id="SignalP"/>
    </source>
</evidence>
<evidence type="ECO:0000256" key="1">
    <source>
        <dbReference type="SAM" id="Phobius"/>
    </source>
</evidence>
<evidence type="ECO:0008006" key="5">
    <source>
        <dbReference type="Google" id="ProtNLM"/>
    </source>
</evidence>
<feature type="transmembrane region" description="Helical" evidence="1">
    <location>
        <begin position="92"/>
        <end position="110"/>
    </location>
</feature>
<proteinExistence type="predicted"/>
<evidence type="ECO:0000313" key="3">
    <source>
        <dbReference type="EMBL" id="CCO05406.1"/>
    </source>
</evidence>
<reference evidence="3 4" key="1">
    <citation type="journal article" date="2014" name="Int. J. Syst. Evol. Microbiol.">
        <title>Complete genome of a new Firmicutes species belonging to the dominant human colonic microbiota ('Ruminococcus bicirculans') reveals two chromosomes and a selective capacity to utilize plant glucans.</title>
        <authorList>
            <consortium name="NISC Comparative Sequencing Program"/>
            <person name="Wegmann U."/>
            <person name="Louis P."/>
            <person name="Goesmann A."/>
            <person name="Henrissat B."/>
            <person name="Duncan S.H."/>
            <person name="Flint H.J."/>
        </authorList>
    </citation>
    <scope>NUCLEOTIDE SEQUENCE [LARGE SCALE GENOMIC DNA]</scope>
    <source>
        <strain evidence="3 4">80/3</strain>
    </source>
</reference>
<feature type="transmembrane region" description="Helical" evidence="1">
    <location>
        <begin position="58"/>
        <end position="80"/>
    </location>
</feature>
<keyword evidence="1" id="KW-0472">Membrane</keyword>